<name>M6WC44_LEPBO</name>
<evidence type="ECO:0000313" key="2">
    <source>
        <dbReference type="Proteomes" id="UP000012159"/>
    </source>
</evidence>
<proteinExistence type="predicted"/>
<accession>M6WC44</accession>
<organism evidence="1 2">
    <name type="scientific">Leptospira borgpetersenii serovar Pomona str. 200901868</name>
    <dbReference type="NCBI Taxonomy" id="1192866"/>
    <lineage>
        <taxon>Bacteria</taxon>
        <taxon>Pseudomonadati</taxon>
        <taxon>Spirochaetota</taxon>
        <taxon>Spirochaetia</taxon>
        <taxon>Leptospirales</taxon>
        <taxon>Leptospiraceae</taxon>
        <taxon>Leptospira</taxon>
    </lineage>
</organism>
<evidence type="ECO:0000313" key="1">
    <source>
        <dbReference type="EMBL" id="EMO62789.1"/>
    </source>
</evidence>
<dbReference type="EMBL" id="AKWF02000074">
    <property type="protein sequence ID" value="EMO62789.1"/>
    <property type="molecule type" value="Genomic_DNA"/>
</dbReference>
<dbReference type="AlphaFoldDB" id="M6WC44"/>
<reference evidence="1 2" key="1">
    <citation type="submission" date="2013-01" db="EMBL/GenBank/DDBJ databases">
        <authorList>
            <person name="Harkins D.M."/>
            <person name="Durkin A.S."/>
            <person name="Brinkac L.M."/>
            <person name="Haft D.H."/>
            <person name="Selengut J.D."/>
            <person name="Sanka R."/>
            <person name="DePew J."/>
            <person name="Purushe J."/>
            <person name="Picardeau M."/>
            <person name="Werts C."/>
            <person name="Goarant C."/>
            <person name="Vinetz J.M."/>
            <person name="Sutton G.G."/>
            <person name="Nierman W.C."/>
            <person name="Fouts D.E."/>
        </authorList>
    </citation>
    <scope>NUCLEOTIDE SEQUENCE [LARGE SCALE GENOMIC DNA]</scope>
    <source>
        <strain evidence="1 2">200901868</strain>
    </source>
</reference>
<dbReference type="STRING" id="1192866.LEP1GSC133_4328"/>
<comment type="caution">
    <text evidence="1">The sequence shown here is derived from an EMBL/GenBank/DDBJ whole genome shotgun (WGS) entry which is preliminary data.</text>
</comment>
<protein>
    <submittedName>
        <fullName evidence="1">Uncharacterized protein</fullName>
    </submittedName>
</protein>
<dbReference type="Proteomes" id="UP000012159">
    <property type="component" value="Unassembled WGS sequence"/>
</dbReference>
<sequence>MKFFNAAFYSGPIFFGSVLLLDKMAPLLGLKSVGLDASIYHKTRKPTEGTKSFPKTAFCGSGIAATLSSVL</sequence>
<gene>
    <name evidence="1" type="ORF">LEP1GSC133_4328</name>
</gene>